<keyword evidence="1" id="KW-0472">Membrane</keyword>
<dbReference type="PANTHER" id="PTHR47755:SF1">
    <property type="entry name" value="CELL DIVISION PROTEIN FTSX"/>
    <property type="match status" value="1"/>
</dbReference>
<protein>
    <recommendedName>
        <fullName evidence="2">FtsX extracellular domain-containing protein</fullName>
    </recommendedName>
</protein>
<evidence type="ECO:0000259" key="2">
    <source>
        <dbReference type="Pfam" id="PF18075"/>
    </source>
</evidence>
<reference evidence="3 4" key="1">
    <citation type="journal article" date="2019" name="Nat. Microbiol.">
        <title>Mediterranean grassland soil C-N compound turnover is dependent on rainfall and depth, and is mediated by genomically divergent microorganisms.</title>
        <authorList>
            <person name="Diamond S."/>
            <person name="Andeer P.F."/>
            <person name="Li Z."/>
            <person name="Crits-Christoph A."/>
            <person name="Burstein D."/>
            <person name="Anantharaman K."/>
            <person name="Lane K.R."/>
            <person name="Thomas B.C."/>
            <person name="Pan C."/>
            <person name="Northen T.R."/>
            <person name="Banfield J.F."/>
        </authorList>
    </citation>
    <scope>NUCLEOTIDE SEQUENCE [LARGE SCALE GENOMIC DNA]</scope>
    <source>
        <strain evidence="3">NP_8</strain>
    </source>
</reference>
<evidence type="ECO:0000256" key="1">
    <source>
        <dbReference type="SAM" id="Phobius"/>
    </source>
</evidence>
<evidence type="ECO:0000313" key="4">
    <source>
        <dbReference type="Proteomes" id="UP000318834"/>
    </source>
</evidence>
<feature type="domain" description="FtsX extracellular" evidence="2">
    <location>
        <begin position="63"/>
        <end position="106"/>
    </location>
</feature>
<dbReference type="GO" id="GO:0051301">
    <property type="term" value="P:cell division"/>
    <property type="evidence" value="ECO:0007669"/>
    <property type="project" value="InterPro"/>
</dbReference>
<keyword evidence="1" id="KW-0812">Transmembrane</keyword>
<dbReference type="GO" id="GO:0016020">
    <property type="term" value="C:membrane"/>
    <property type="evidence" value="ECO:0007669"/>
    <property type="project" value="InterPro"/>
</dbReference>
<proteinExistence type="predicted"/>
<dbReference type="Pfam" id="PF18075">
    <property type="entry name" value="FtsX_ECD"/>
    <property type="match status" value="1"/>
</dbReference>
<dbReference type="AlphaFoldDB" id="A0A537J0L3"/>
<dbReference type="InterPro" id="IPR040690">
    <property type="entry name" value="FtsX_ECD"/>
</dbReference>
<dbReference type="InterPro" id="IPR004513">
    <property type="entry name" value="FtsX"/>
</dbReference>
<accession>A0A537J0L3</accession>
<keyword evidence="1" id="KW-1133">Transmembrane helix</keyword>
<dbReference type="Gene3D" id="3.30.70.3040">
    <property type="match status" value="1"/>
</dbReference>
<dbReference type="EMBL" id="VBAP01000009">
    <property type="protein sequence ID" value="TMI76852.1"/>
    <property type="molecule type" value="Genomic_DNA"/>
</dbReference>
<comment type="caution">
    <text evidence="3">The sequence shown here is derived from an EMBL/GenBank/DDBJ whole genome shotgun (WGS) entry which is preliminary data.</text>
</comment>
<organism evidence="3 4">
    <name type="scientific">Candidatus Segetimicrobium genomatis</name>
    <dbReference type="NCBI Taxonomy" id="2569760"/>
    <lineage>
        <taxon>Bacteria</taxon>
        <taxon>Bacillati</taxon>
        <taxon>Candidatus Sysuimicrobiota</taxon>
        <taxon>Candidatus Sysuimicrobiia</taxon>
        <taxon>Candidatus Sysuimicrobiales</taxon>
        <taxon>Candidatus Segetimicrobiaceae</taxon>
        <taxon>Candidatus Segetimicrobium</taxon>
    </lineage>
</organism>
<feature type="transmembrane region" description="Helical" evidence="1">
    <location>
        <begin position="26"/>
        <end position="50"/>
    </location>
</feature>
<dbReference type="Proteomes" id="UP000318834">
    <property type="component" value="Unassembled WGS sequence"/>
</dbReference>
<sequence>MRTRLVAEQAIYFTAEATASFRRNGLMTIAAVTTVVVALLVVGTAVVLGLNLSHLAATLESEVAVVAFLHDGLTAPETARAQRAIAALPEVASVRFVSRSEALRRLTIWRQPTRSLTRLKSASAILCAARPSPGLSPVCQELRT</sequence>
<dbReference type="PANTHER" id="PTHR47755">
    <property type="entry name" value="CELL DIVISION PROTEIN FTSX"/>
    <property type="match status" value="1"/>
</dbReference>
<name>A0A537J0L3_9BACT</name>
<gene>
    <name evidence="3" type="ORF">E6H05_02285</name>
</gene>
<evidence type="ECO:0000313" key="3">
    <source>
        <dbReference type="EMBL" id="TMI76852.1"/>
    </source>
</evidence>